<feature type="domain" description="Ribosomal protein eL8/eL30/eS12/Gadd45" evidence="1">
    <location>
        <begin position="106"/>
        <end position="166"/>
    </location>
</feature>
<dbReference type="PANTHER" id="PTHR47903">
    <property type="entry name" value="OS07G0636400 PROTEIN"/>
    <property type="match status" value="1"/>
</dbReference>
<dbReference type="Gene3D" id="3.30.1330.30">
    <property type="match status" value="1"/>
</dbReference>
<dbReference type="OrthoDB" id="20109at2759"/>
<dbReference type="Proteomes" id="UP000737018">
    <property type="component" value="Unassembled WGS sequence"/>
</dbReference>
<organism evidence="2 3">
    <name type="scientific">Castanea mollissima</name>
    <name type="common">Chinese chestnut</name>
    <dbReference type="NCBI Taxonomy" id="60419"/>
    <lineage>
        <taxon>Eukaryota</taxon>
        <taxon>Viridiplantae</taxon>
        <taxon>Streptophyta</taxon>
        <taxon>Embryophyta</taxon>
        <taxon>Tracheophyta</taxon>
        <taxon>Spermatophyta</taxon>
        <taxon>Magnoliopsida</taxon>
        <taxon>eudicotyledons</taxon>
        <taxon>Gunneridae</taxon>
        <taxon>Pentapetalae</taxon>
        <taxon>rosids</taxon>
        <taxon>fabids</taxon>
        <taxon>Fagales</taxon>
        <taxon>Fagaceae</taxon>
        <taxon>Castanea</taxon>
    </lineage>
</organism>
<evidence type="ECO:0000313" key="3">
    <source>
        <dbReference type="Proteomes" id="UP000737018"/>
    </source>
</evidence>
<accession>A0A8J4R6E1</accession>
<sequence length="273" mass="30343">MPSRKKASKNDIEISKASFLPPQEQDCYEGERLACLLKSMHREIESARLLDGNSLPEKIWLKQQFSIGVNDVTRILEHMAPSAQVGSSPQRPSSIRNNCKAPLVQLQAVLLASDCNPRWLTKHLPSLASSRRVPLIFVQDMKGGSLRLGELVKLKTAITIGVKAKGNAINQIFEKILHGDEVSQTDRHDSTNMKIEAMAERELTNSDPCHFSFTSSIRQPILDGCVACYCNAEMIELASPSKITPCIPFLEQTSLFSLLRRSQLLPHQILLGS</sequence>
<dbReference type="InterPro" id="IPR029064">
    <property type="entry name" value="Ribosomal_eL30-like_sf"/>
</dbReference>
<protein>
    <recommendedName>
        <fullName evidence="1">Ribosomal protein eL8/eL30/eS12/Gadd45 domain-containing protein</fullName>
    </recommendedName>
</protein>
<keyword evidence="3" id="KW-1185">Reference proteome</keyword>
<dbReference type="EMBL" id="JRKL02002515">
    <property type="protein sequence ID" value="KAF3958622.1"/>
    <property type="molecule type" value="Genomic_DNA"/>
</dbReference>
<evidence type="ECO:0000259" key="1">
    <source>
        <dbReference type="Pfam" id="PF01248"/>
    </source>
</evidence>
<dbReference type="PANTHER" id="PTHR47903:SF2">
    <property type="entry name" value="OS07G0636400 PROTEIN"/>
    <property type="match status" value="1"/>
</dbReference>
<dbReference type="InterPro" id="IPR004038">
    <property type="entry name" value="Ribosomal_eL8/eL30/eS12/Gad45"/>
</dbReference>
<comment type="caution">
    <text evidence="2">The sequence shown here is derived from an EMBL/GenBank/DDBJ whole genome shotgun (WGS) entry which is preliminary data.</text>
</comment>
<reference evidence="2" key="1">
    <citation type="submission" date="2020-03" db="EMBL/GenBank/DDBJ databases">
        <title>Castanea mollissima Vanexum genome sequencing.</title>
        <authorList>
            <person name="Staton M."/>
        </authorList>
    </citation>
    <scope>NUCLEOTIDE SEQUENCE</scope>
    <source>
        <tissue evidence="2">Leaf</tissue>
    </source>
</reference>
<name>A0A8J4R6E1_9ROSI</name>
<dbReference type="Pfam" id="PF01248">
    <property type="entry name" value="Ribosomal_L7Ae"/>
    <property type="match status" value="1"/>
</dbReference>
<gene>
    <name evidence="2" type="ORF">CMV_016490</name>
</gene>
<dbReference type="AlphaFoldDB" id="A0A8J4R6E1"/>
<dbReference type="SUPFAM" id="SSF55315">
    <property type="entry name" value="L30e-like"/>
    <property type="match status" value="1"/>
</dbReference>
<evidence type="ECO:0000313" key="2">
    <source>
        <dbReference type="EMBL" id="KAF3958622.1"/>
    </source>
</evidence>
<proteinExistence type="predicted"/>